<reference evidence="1 2" key="1">
    <citation type="journal article" date="2016" name="Nat. Commun.">
        <title>Thousands of microbial genomes shed light on interconnected biogeochemical processes in an aquifer system.</title>
        <authorList>
            <person name="Anantharaman K."/>
            <person name="Brown C.T."/>
            <person name="Hug L.A."/>
            <person name="Sharon I."/>
            <person name="Castelle C.J."/>
            <person name="Probst A.J."/>
            <person name="Thomas B.C."/>
            <person name="Singh A."/>
            <person name="Wilkins M.J."/>
            <person name="Karaoz U."/>
            <person name="Brodie E.L."/>
            <person name="Williams K.H."/>
            <person name="Hubbard S.S."/>
            <person name="Banfield J.F."/>
        </authorList>
    </citation>
    <scope>NUCLEOTIDE SEQUENCE [LARGE SCALE GENOMIC DNA]</scope>
    <source>
        <strain evidence="2">RBG_16_55_9</strain>
    </source>
</reference>
<dbReference type="STRING" id="1817864.A2Z21_05805"/>
<dbReference type="EMBL" id="MFGX01000128">
    <property type="protein sequence ID" value="OGF52777.1"/>
    <property type="molecule type" value="Genomic_DNA"/>
</dbReference>
<accession>A0A1F5UNQ2</accession>
<dbReference type="AlphaFoldDB" id="A0A1F5UNQ2"/>
<dbReference type="Pfam" id="PF12441">
    <property type="entry name" value="CopG_antitoxin"/>
    <property type="match status" value="1"/>
</dbReference>
<gene>
    <name evidence="1" type="ORF">A2Z21_05805</name>
</gene>
<evidence type="ECO:0008006" key="3">
    <source>
        <dbReference type="Google" id="ProtNLM"/>
    </source>
</evidence>
<evidence type="ECO:0000313" key="2">
    <source>
        <dbReference type="Proteomes" id="UP000179157"/>
    </source>
</evidence>
<evidence type="ECO:0000313" key="1">
    <source>
        <dbReference type="EMBL" id="OGF52777.1"/>
    </source>
</evidence>
<proteinExistence type="predicted"/>
<organism evidence="1 2">
    <name type="scientific">Fraserbacteria sp. (strain RBG_16_55_9)</name>
    <dbReference type="NCBI Taxonomy" id="1817864"/>
    <lineage>
        <taxon>Bacteria</taxon>
        <taxon>Candidatus Fraseribacteriota</taxon>
    </lineage>
</organism>
<name>A0A1F5UNQ2_FRAXR</name>
<protein>
    <recommendedName>
        <fullName evidence="3">Antitoxin</fullName>
    </recommendedName>
</protein>
<dbReference type="InterPro" id="IPR022148">
    <property type="entry name" value="CopG_antitoxin"/>
</dbReference>
<comment type="caution">
    <text evidence="1">The sequence shown here is derived from an EMBL/GenBank/DDBJ whole genome shotgun (WGS) entry which is preliminary data.</text>
</comment>
<dbReference type="Proteomes" id="UP000179157">
    <property type="component" value="Unassembled WGS sequence"/>
</dbReference>
<sequence>MQRNIWSEKVKRVDDKQYRPIDNEERELIRSIDNDEWVESRETVKQKKLAKEYAEATIRKDKRMNIRISERDLKNLKKKALEEGIPYQTMVSMILHKYLAGRYSEQTN</sequence>